<comment type="subcellular location">
    <subcellularLocation>
        <location evidence="1">Endoplasmic reticulum membrane</location>
        <topology evidence="1">Single-pass type II membrane protein</topology>
    </subcellularLocation>
</comment>
<keyword evidence="4 9" id="KW-0256">Endoplasmic reticulum</keyword>
<evidence type="ECO:0000256" key="2">
    <source>
        <dbReference type="ARBA" id="ARBA00009289"/>
    </source>
</evidence>
<feature type="compositionally biased region" description="Basic and acidic residues" evidence="10">
    <location>
        <begin position="230"/>
        <end position="241"/>
    </location>
</feature>
<evidence type="ECO:0000256" key="4">
    <source>
        <dbReference type="ARBA" id="ARBA00022824"/>
    </source>
</evidence>
<protein>
    <recommendedName>
        <fullName evidence="9">Signal peptidase subunit 3</fullName>
    </recommendedName>
</protein>
<gene>
    <name evidence="12" type="ORF">B0J11DRAFT_424803</name>
</gene>
<accession>A0A9P9EEW5</accession>
<dbReference type="OrthoDB" id="10261524at2759"/>
<evidence type="ECO:0000256" key="3">
    <source>
        <dbReference type="ARBA" id="ARBA00022692"/>
    </source>
</evidence>
<dbReference type="InterPro" id="IPR007653">
    <property type="entry name" value="SPC3"/>
</dbReference>
<feature type="transmembrane region" description="Helical" evidence="11">
    <location>
        <begin position="12"/>
        <end position="32"/>
    </location>
</feature>
<dbReference type="EMBL" id="JAGMWT010000002">
    <property type="protein sequence ID" value="KAH7135281.1"/>
    <property type="molecule type" value="Genomic_DNA"/>
</dbReference>
<evidence type="ECO:0000313" key="12">
    <source>
        <dbReference type="EMBL" id="KAH7135281.1"/>
    </source>
</evidence>
<feature type="compositionally biased region" description="Basic and acidic residues" evidence="10">
    <location>
        <begin position="141"/>
        <end position="159"/>
    </location>
</feature>
<dbReference type="GO" id="GO:0005787">
    <property type="term" value="C:signal peptidase complex"/>
    <property type="evidence" value="ECO:0007669"/>
    <property type="project" value="UniProtKB-UniRule"/>
</dbReference>
<proteinExistence type="inferred from homology"/>
<feature type="region of interest" description="Disordered" evidence="10">
    <location>
        <begin position="229"/>
        <end position="255"/>
    </location>
</feature>
<evidence type="ECO:0000256" key="11">
    <source>
        <dbReference type="SAM" id="Phobius"/>
    </source>
</evidence>
<feature type="compositionally biased region" description="Basic residues" evidence="10">
    <location>
        <begin position="125"/>
        <end position="140"/>
    </location>
</feature>
<keyword evidence="6 11" id="KW-1133">Transmembrane helix</keyword>
<keyword evidence="7 9" id="KW-0472">Membrane</keyword>
<dbReference type="PANTHER" id="PTHR12804:SF0">
    <property type="entry name" value="SIGNAL PEPTIDASE COMPLEX SUBUNIT 3"/>
    <property type="match status" value="1"/>
</dbReference>
<comment type="similarity">
    <text evidence="2 9">Belongs to the SPCS3 family.</text>
</comment>
<dbReference type="Proteomes" id="UP000700596">
    <property type="component" value="Unassembled WGS sequence"/>
</dbReference>
<reference evidence="12" key="1">
    <citation type="journal article" date="2021" name="Nat. Commun.">
        <title>Genetic determinants of endophytism in the Arabidopsis root mycobiome.</title>
        <authorList>
            <person name="Mesny F."/>
            <person name="Miyauchi S."/>
            <person name="Thiergart T."/>
            <person name="Pickel B."/>
            <person name="Atanasova L."/>
            <person name="Karlsson M."/>
            <person name="Huettel B."/>
            <person name="Barry K.W."/>
            <person name="Haridas S."/>
            <person name="Chen C."/>
            <person name="Bauer D."/>
            <person name="Andreopoulos W."/>
            <person name="Pangilinan J."/>
            <person name="LaButti K."/>
            <person name="Riley R."/>
            <person name="Lipzen A."/>
            <person name="Clum A."/>
            <person name="Drula E."/>
            <person name="Henrissat B."/>
            <person name="Kohler A."/>
            <person name="Grigoriev I.V."/>
            <person name="Martin F.M."/>
            <person name="Hacquard S."/>
        </authorList>
    </citation>
    <scope>NUCLEOTIDE SEQUENCE</scope>
    <source>
        <strain evidence="12">MPI-CAGE-CH-0243</strain>
    </source>
</reference>
<evidence type="ECO:0000256" key="10">
    <source>
        <dbReference type="SAM" id="MobiDB-lite"/>
    </source>
</evidence>
<dbReference type="Pfam" id="PF04573">
    <property type="entry name" value="SPC22"/>
    <property type="match status" value="2"/>
</dbReference>
<dbReference type="AlphaFoldDB" id="A0A9P9EEW5"/>
<keyword evidence="5" id="KW-0735">Signal-anchor</keyword>
<organism evidence="12 13">
    <name type="scientific">Dendryphion nanum</name>
    <dbReference type="NCBI Taxonomy" id="256645"/>
    <lineage>
        <taxon>Eukaryota</taxon>
        <taxon>Fungi</taxon>
        <taxon>Dikarya</taxon>
        <taxon>Ascomycota</taxon>
        <taxon>Pezizomycotina</taxon>
        <taxon>Dothideomycetes</taxon>
        <taxon>Pleosporomycetidae</taxon>
        <taxon>Pleosporales</taxon>
        <taxon>Torulaceae</taxon>
        <taxon>Dendryphion</taxon>
    </lineage>
</organism>
<evidence type="ECO:0000256" key="9">
    <source>
        <dbReference type="PIRNR" id="PIRNR016089"/>
    </source>
</evidence>
<dbReference type="GO" id="GO:0045047">
    <property type="term" value="P:protein targeting to ER"/>
    <property type="evidence" value="ECO:0007669"/>
    <property type="project" value="TreeGrafter"/>
</dbReference>
<evidence type="ECO:0000256" key="8">
    <source>
        <dbReference type="ARBA" id="ARBA00045670"/>
    </source>
</evidence>
<keyword evidence="13" id="KW-1185">Reference proteome</keyword>
<name>A0A9P9EEW5_9PLEO</name>
<evidence type="ECO:0000256" key="5">
    <source>
        <dbReference type="ARBA" id="ARBA00022968"/>
    </source>
</evidence>
<keyword evidence="3 11" id="KW-0812">Transmembrane</keyword>
<evidence type="ECO:0000256" key="7">
    <source>
        <dbReference type="ARBA" id="ARBA00023136"/>
    </source>
</evidence>
<evidence type="ECO:0000256" key="1">
    <source>
        <dbReference type="ARBA" id="ARBA00004648"/>
    </source>
</evidence>
<sequence length="255" mass="28800">MHSALVRVQNVFGFFTTVAFAVATVIALSTFIHPQNPSASVQLRNVQVVRGRPHYYSYKKEEYAHIKFDLDTDLSSLFNWNTKQVFLYIKAVYPSKKPNEPPSEAIIWDAILPGTAAPWNQIHYIHPKPKSSKSTPKRSKSGKDSKHKTEESPYKRGELHLSQQRPKYQITDISGRLQNRTDVVLELGWNVQPWVGALVWTNKYDFGVWLGLKGGQSEPFTFPIIGAKKGSTDTEKGKEGYRLQAGGEQPVRKSG</sequence>
<comment type="function">
    <text evidence="8">Essential component of the signal peptidase complex (SPC) which catalyzes the cleavage of N-terminal signal sequences from nascent proteins as they are translocated into the lumen of the endoplasmic reticulum. Essential for the SPC catalytic activity, possibly by stabilizing and positioning the active center of the complex close to the lumenal surface. Essential for viability.</text>
</comment>
<dbReference type="PIRSF" id="PIRSF016089">
    <property type="entry name" value="SPC22"/>
    <property type="match status" value="1"/>
</dbReference>
<dbReference type="PANTHER" id="PTHR12804">
    <property type="entry name" value="MICROSOMAL SIGNAL PEPTIDASE 23 KD SUBUNIT SPC22/23"/>
    <property type="match status" value="1"/>
</dbReference>
<dbReference type="GO" id="GO:0006465">
    <property type="term" value="P:signal peptide processing"/>
    <property type="evidence" value="ECO:0007669"/>
    <property type="project" value="UniProtKB-UniRule"/>
</dbReference>
<evidence type="ECO:0000313" key="13">
    <source>
        <dbReference type="Proteomes" id="UP000700596"/>
    </source>
</evidence>
<feature type="region of interest" description="Disordered" evidence="10">
    <location>
        <begin position="125"/>
        <end position="161"/>
    </location>
</feature>
<comment type="caution">
    <text evidence="12">The sequence shown here is derived from an EMBL/GenBank/DDBJ whole genome shotgun (WGS) entry which is preliminary data.</text>
</comment>
<evidence type="ECO:0000256" key="6">
    <source>
        <dbReference type="ARBA" id="ARBA00022989"/>
    </source>
</evidence>